<protein>
    <recommendedName>
        <fullName evidence="6 7">Large ribosomal subunit protein bL9</fullName>
    </recommendedName>
</protein>
<evidence type="ECO:0000259" key="8">
    <source>
        <dbReference type="Pfam" id="PF01281"/>
    </source>
</evidence>
<dbReference type="InterPro" id="IPR009027">
    <property type="entry name" value="Ribosomal_bL9/RNase_H1_N"/>
</dbReference>
<gene>
    <name evidence="7" type="primary">rplI</name>
    <name evidence="10" type="ORF">BCY86_06165</name>
</gene>
<dbReference type="GO" id="GO:0005840">
    <property type="term" value="C:ribosome"/>
    <property type="evidence" value="ECO:0007669"/>
    <property type="project" value="UniProtKB-KW"/>
</dbReference>
<evidence type="ECO:0000256" key="4">
    <source>
        <dbReference type="ARBA" id="ARBA00022980"/>
    </source>
</evidence>
<dbReference type="AlphaFoldDB" id="A0A1L6MXU3"/>
<dbReference type="Pfam" id="PF03948">
    <property type="entry name" value="Ribosomal_L9_C"/>
    <property type="match status" value="1"/>
</dbReference>
<dbReference type="STRING" id="1882918.BCY86_06165"/>
<evidence type="ECO:0000256" key="7">
    <source>
        <dbReference type="HAMAP-Rule" id="MF_00503"/>
    </source>
</evidence>
<keyword evidence="4 7" id="KW-0689">Ribosomal protein</keyword>
<dbReference type="InterPro" id="IPR000244">
    <property type="entry name" value="Ribosomal_bL9"/>
</dbReference>
<dbReference type="GO" id="GO:0019843">
    <property type="term" value="F:rRNA binding"/>
    <property type="evidence" value="ECO:0007669"/>
    <property type="project" value="UniProtKB-UniRule"/>
</dbReference>
<dbReference type="GO" id="GO:0003735">
    <property type="term" value="F:structural constituent of ribosome"/>
    <property type="evidence" value="ECO:0007669"/>
    <property type="project" value="InterPro"/>
</dbReference>
<comment type="function">
    <text evidence="7">Binds to the 23S rRNA.</text>
</comment>
<sequence>MASMIQVVMQENFGKVWKSGDVVKVRPGFARNYLIPRKLAVLATEGAIHRIEHEKAVALARQEKIRQQAIALAEKIVGFNIRLARQVGEDSKLFGSITNKDVEVALKHHGFLIDKKKIHIEEPIRSLGLHVVRLKLHTEVIVPLQIEVVAK</sequence>
<dbReference type="OrthoDB" id="9788336at2"/>
<evidence type="ECO:0000256" key="1">
    <source>
        <dbReference type="ARBA" id="ARBA00010605"/>
    </source>
</evidence>
<keyword evidence="3 7" id="KW-0694">RNA-binding</keyword>
<feature type="domain" description="Ribosomal protein L9" evidence="8">
    <location>
        <begin position="5"/>
        <end position="49"/>
    </location>
</feature>
<evidence type="ECO:0000313" key="11">
    <source>
        <dbReference type="Proteomes" id="UP000185544"/>
    </source>
</evidence>
<reference evidence="10 11" key="1">
    <citation type="submission" date="2016-08" db="EMBL/GenBank/DDBJ databases">
        <title>Identification and validation of antigenic proteins from Pajaroellobacter abortibovis using de-novo genome sequence assembly and reverse vaccinology.</title>
        <authorList>
            <person name="Welly B.T."/>
            <person name="Miller M.R."/>
            <person name="Stott J.L."/>
            <person name="Blanchard M.T."/>
            <person name="Islas-Trejo A.D."/>
            <person name="O'Rourke S.M."/>
            <person name="Young A.E."/>
            <person name="Medrano J.F."/>
            <person name="Van Eenennaam A.L."/>
        </authorList>
    </citation>
    <scope>NUCLEOTIDE SEQUENCE [LARGE SCALE GENOMIC DNA]</scope>
    <source>
        <strain evidence="10 11">BTF92-0548A/99-0131</strain>
    </source>
</reference>
<dbReference type="Pfam" id="PF01281">
    <property type="entry name" value="Ribosomal_L9_N"/>
    <property type="match status" value="1"/>
</dbReference>
<dbReference type="RefSeq" id="WP_075276974.1">
    <property type="nucleotide sequence ID" value="NZ_CP016908.1"/>
</dbReference>
<dbReference type="InterPro" id="IPR020069">
    <property type="entry name" value="Ribosomal_bL9_C"/>
</dbReference>
<comment type="similarity">
    <text evidence="1 7">Belongs to the bacterial ribosomal protein bL9 family.</text>
</comment>
<dbReference type="GO" id="GO:0006412">
    <property type="term" value="P:translation"/>
    <property type="evidence" value="ECO:0007669"/>
    <property type="project" value="UniProtKB-UniRule"/>
</dbReference>
<dbReference type="NCBIfam" id="TIGR00158">
    <property type="entry name" value="L9"/>
    <property type="match status" value="1"/>
</dbReference>
<organism evidence="10 11">
    <name type="scientific">Pajaroellobacter abortibovis</name>
    <dbReference type="NCBI Taxonomy" id="1882918"/>
    <lineage>
        <taxon>Bacteria</taxon>
        <taxon>Pseudomonadati</taxon>
        <taxon>Myxococcota</taxon>
        <taxon>Polyangia</taxon>
        <taxon>Polyangiales</taxon>
        <taxon>Polyangiaceae</taxon>
    </lineage>
</organism>
<evidence type="ECO:0000256" key="5">
    <source>
        <dbReference type="ARBA" id="ARBA00023274"/>
    </source>
</evidence>
<dbReference type="PANTHER" id="PTHR21368">
    <property type="entry name" value="50S RIBOSOMAL PROTEIN L9"/>
    <property type="match status" value="1"/>
</dbReference>
<keyword evidence="11" id="KW-1185">Reference proteome</keyword>
<keyword evidence="5 7" id="KW-0687">Ribonucleoprotein</keyword>
<evidence type="ECO:0000313" key="10">
    <source>
        <dbReference type="EMBL" id="APS00309.1"/>
    </source>
</evidence>
<feature type="domain" description="Large ribosomal subunit protein bL9 C-terminal" evidence="9">
    <location>
        <begin position="68"/>
        <end position="150"/>
    </location>
</feature>
<evidence type="ECO:0000259" key="9">
    <source>
        <dbReference type="Pfam" id="PF03948"/>
    </source>
</evidence>
<proteinExistence type="inferred from homology"/>
<dbReference type="InterPro" id="IPR036791">
    <property type="entry name" value="Ribosomal_bL9_C_sf"/>
</dbReference>
<dbReference type="Gene3D" id="3.10.430.100">
    <property type="entry name" value="Ribosomal protein L9, C-terminal domain"/>
    <property type="match status" value="1"/>
</dbReference>
<dbReference type="SUPFAM" id="SSF55653">
    <property type="entry name" value="Ribosomal protein L9 C-domain"/>
    <property type="match status" value="1"/>
</dbReference>
<dbReference type="InterPro" id="IPR020070">
    <property type="entry name" value="Ribosomal_bL9_N"/>
</dbReference>
<name>A0A1L6MXU3_9BACT</name>
<dbReference type="Gene3D" id="3.40.5.10">
    <property type="entry name" value="Ribosomal protein L9, N-terminal domain"/>
    <property type="match status" value="1"/>
</dbReference>
<evidence type="ECO:0000256" key="6">
    <source>
        <dbReference type="ARBA" id="ARBA00035292"/>
    </source>
</evidence>
<keyword evidence="2 7" id="KW-0699">rRNA-binding</keyword>
<dbReference type="GO" id="GO:1990904">
    <property type="term" value="C:ribonucleoprotein complex"/>
    <property type="evidence" value="ECO:0007669"/>
    <property type="project" value="UniProtKB-KW"/>
</dbReference>
<dbReference type="KEGG" id="pabo:BCY86_06165"/>
<dbReference type="HAMAP" id="MF_00503">
    <property type="entry name" value="Ribosomal_bL9"/>
    <property type="match status" value="1"/>
</dbReference>
<evidence type="ECO:0000256" key="3">
    <source>
        <dbReference type="ARBA" id="ARBA00022884"/>
    </source>
</evidence>
<evidence type="ECO:0000256" key="2">
    <source>
        <dbReference type="ARBA" id="ARBA00022730"/>
    </source>
</evidence>
<dbReference type="SUPFAM" id="SSF55658">
    <property type="entry name" value="L9 N-domain-like"/>
    <property type="match status" value="1"/>
</dbReference>
<dbReference type="InterPro" id="IPR020594">
    <property type="entry name" value="Ribosomal_bL9_bac/chp"/>
</dbReference>
<accession>A0A1L6MXU3</accession>
<dbReference type="InterPro" id="IPR036935">
    <property type="entry name" value="Ribosomal_bL9_N_sf"/>
</dbReference>
<dbReference type="EMBL" id="CP016908">
    <property type="protein sequence ID" value="APS00309.1"/>
    <property type="molecule type" value="Genomic_DNA"/>
</dbReference>
<dbReference type="Proteomes" id="UP000185544">
    <property type="component" value="Chromosome"/>
</dbReference>